<reference evidence="3 4" key="1">
    <citation type="submission" date="2019-07" db="EMBL/GenBank/DDBJ databases">
        <title>Finished genome of Venturia effusa.</title>
        <authorList>
            <person name="Young C.A."/>
            <person name="Cox M.P."/>
            <person name="Ganley A.R.D."/>
            <person name="David W.J."/>
        </authorList>
    </citation>
    <scope>NUCLEOTIDE SEQUENCE [LARGE SCALE GENOMIC DNA]</scope>
    <source>
        <strain evidence="4">albino</strain>
    </source>
</reference>
<feature type="region of interest" description="Disordered" evidence="1">
    <location>
        <begin position="1"/>
        <end position="41"/>
    </location>
</feature>
<dbReference type="EMBL" id="CP042202">
    <property type="protein sequence ID" value="QDS77739.1"/>
    <property type="molecule type" value="Genomic_DNA"/>
</dbReference>
<evidence type="ECO:0000256" key="1">
    <source>
        <dbReference type="SAM" id="MobiDB-lite"/>
    </source>
</evidence>
<dbReference type="PANTHER" id="PTHR24148">
    <property type="entry name" value="ANKYRIN REPEAT DOMAIN-CONTAINING PROTEIN 39 HOMOLOG-RELATED"/>
    <property type="match status" value="1"/>
</dbReference>
<evidence type="ECO:0000313" key="4">
    <source>
        <dbReference type="Proteomes" id="UP000316270"/>
    </source>
</evidence>
<dbReference type="STRING" id="50376.A0A517LQ34"/>
<dbReference type="OrthoDB" id="5386682at2759"/>
<feature type="domain" description="Heterokaryon incompatibility" evidence="2">
    <location>
        <begin position="186"/>
        <end position="290"/>
    </location>
</feature>
<dbReference type="InterPro" id="IPR052895">
    <property type="entry name" value="HetReg/Transcr_Mod"/>
</dbReference>
<sequence>MPKVPPTRKAPRSCERTEVKNRRGEAASFINEPELEHDARREAKVAPAIDLPTPDVQQGSQHVYQHLDKTSNDIRLASVERRRDGSIQCNLHTYPINEAPPFIALSYTWGLPSPVRTIVLDGEDFMVRENLHAALLMLLQKKEHRYDFPSWFPSVPMHDLDSMSKESVNPSVSDLEPFSAPEWDMMDRTSEMTAWGFFWIDAICIDQESIAERNHQVNMMRQIFARAAFVLVWLGPESADSKLAMDTLRSLYEPQASTSPRQVWADQTRKKPILSLLGRDYWKRVWIIQEIIMSRDLLFLCGAQELFWRELSSFITKLGPIYERGGAFTIIEEKRMSLHEESKGYDLDVPLHFLIPRYCRQDCTDPRDRVFGLLGLVVEGFMTTRTGQGWDRRMIVRADYSLSTADLFNLVMAYVKHWSWTGELEELNFQSVLREALLLDGG</sequence>
<accession>A0A517LQ34</accession>
<name>A0A517LQ34_9PEZI</name>
<dbReference type="PANTHER" id="PTHR24148:SF73">
    <property type="entry name" value="HET DOMAIN PROTEIN (AFU_ORTHOLOGUE AFUA_8G01020)"/>
    <property type="match status" value="1"/>
</dbReference>
<dbReference type="Pfam" id="PF06985">
    <property type="entry name" value="HET"/>
    <property type="match status" value="1"/>
</dbReference>
<dbReference type="InterPro" id="IPR010730">
    <property type="entry name" value="HET"/>
</dbReference>
<feature type="compositionally biased region" description="Basic and acidic residues" evidence="1">
    <location>
        <begin position="12"/>
        <end position="25"/>
    </location>
</feature>
<dbReference type="Proteomes" id="UP000316270">
    <property type="component" value="Chromosome 18"/>
</dbReference>
<dbReference type="AlphaFoldDB" id="A0A517LQ34"/>
<keyword evidence="4" id="KW-1185">Reference proteome</keyword>
<protein>
    <recommendedName>
        <fullName evidence="2">Heterokaryon incompatibility domain-containing protein</fullName>
    </recommendedName>
</protein>
<proteinExistence type="predicted"/>
<gene>
    <name evidence="3" type="ORF">FKW77_004575</name>
</gene>
<organism evidence="3 4">
    <name type="scientific">Venturia effusa</name>
    <dbReference type="NCBI Taxonomy" id="50376"/>
    <lineage>
        <taxon>Eukaryota</taxon>
        <taxon>Fungi</taxon>
        <taxon>Dikarya</taxon>
        <taxon>Ascomycota</taxon>
        <taxon>Pezizomycotina</taxon>
        <taxon>Dothideomycetes</taxon>
        <taxon>Pleosporomycetidae</taxon>
        <taxon>Venturiales</taxon>
        <taxon>Venturiaceae</taxon>
        <taxon>Venturia</taxon>
    </lineage>
</organism>
<evidence type="ECO:0000313" key="3">
    <source>
        <dbReference type="EMBL" id="QDS77739.1"/>
    </source>
</evidence>
<evidence type="ECO:0000259" key="2">
    <source>
        <dbReference type="Pfam" id="PF06985"/>
    </source>
</evidence>